<feature type="transmembrane region" description="Helical" evidence="3">
    <location>
        <begin position="241"/>
        <end position="269"/>
    </location>
</feature>
<dbReference type="AlphaFoldDB" id="A0AAD1WRB2"/>
<protein>
    <submittedName>
        <fullName evidence="5">Tumor necrosis factor receptor superfamily member 4</fullName>
    </submittedName>
</protein>
<dbReference type="InterPro" id="IPR001368">
    <property type="entry name" value="TNFR/NGFR_Cys_rich_reg"/>
</dbReference>
<dbReference type="PANTHER" id="PTHR47881">
    <property type="entry name" value="TUMOR NECROSIS FACTOR RECEPTOR SUBFAMILY MEMBER 4"/>
    <property type="match status" value="1"/>
</dbReference>
<accession>A0AAD1WRB2</accession>
<dbReference type="GO" id="GO:0005031">
    <property type="term" value="F:tumor necrosis factor receptor activity"/>
    <property type="evidence" value="ECO:0007669"/>
    <property type="project" value="InterPro"/>
</dbReference>
<evidence type="ECO:0000259" key="4">
    <source>
        <dbReference type="PROSITE" id="PS50050"/>
    </source>
</evidence>
<dbReference type="Pfam" id="PF00020">
    <property type="entry name" value="TNFR_c6"/>
    <property type="match status" value="1"/>
</dbReference>
<dbReference type="PROSITE" id="PS50050">
    <property type="entry name" value="TNFR_NGFR_2"/>
    <property type="match status" value="2"/>
</dbReference>
<organism evidence="5 6">
    <name type="scientific">Pelobates cultripes</name>
    <name type="common">Western spadefoot toad</name>
    <dbReference type="NCBI Taxonomy" id="61616"/>
    <lineage>
        <taxon>Eukaryota</taxon>
        <taxon>Metazoa</taxon>
        <taxon>Chordata</taxon>
        <taxon>Craniata</taxon>
        <taxon>Vertebrata</taxon>
        <taxon>Euteleostomi</taxon>
        <taxon>Amphibia</taxon>
        <taxon>Batrachia</taxon>
        <taxon>Anura</taxon>
        <taxon>Pelobatoidea</taxon>
        <taxon>Pelobatidae</taxon>
        <taxon>Pelobates</taxon>
    </lineage>
</organism>
<dbReference type="PROSITE" id="PS00652">
    <property type="entry name" value="TNFR_NGFR_1"/>
    <property type="match status" value="1"/>
</dbReference>
<gene>
    <name evidence="5" type="ORF">PECUL_23A012374</name>
</gene>
<feature type="region of interest" description="Disordered" evidence="2">
    <location>
        <begin position="285"/>
        <end position="312"/>
    </location>
</feature>
<dbReference type="SMART" id="SM00208">
    <property type="entry name" value="TNFR"/>
    <property type="match status" value="3"/>
</dbReference>
<keyword evidence="3" id="KW-0812">Transmembrane</keyword>
<keyword evidence="3" id="KW-1133">Transmembrane helix</keyword>
<dbReference type="InterPro" id="IPR020445">
    <property type="entry name" value="TNFR_4"/>
</dbReference>
<feature type="repeat" description="TNFR-Cys" evidence="1">
    <location>
        <begin position="30"/>
        <end position="70"/>
    </location>
</feature>
<reference evidence="5" key="1">
    <citation type="submission" date="2022-03" db="EMBL/GenBank/DDBJ databases">
        <authorList>
            <person name="Alioto T."/>
            <person name="Alioto T."/>
            <person name="Gomez Garrido J."/>
        </authorList>
    </citation>
    <scope>NUCLEOTIDE SEQUENCE</scope>
</reference>
<proteinExistence type="predicted"/>
<evidence type="ECO:0000313" key="6">
    <source>
        <dbReference type="Proteomes" id="UP001295444"/>
    </source>
</evidence>
<dbReference type="Gene3D" id="2.10.50.10">
    <property type="entry name" value="Tumor Necrosis Factor Receptor, subunit A, domain 2"/>
    <property type="match status" value="2"/>
</dbReference>
<dbReference type="Proteomes" id="UP001295444">
    <property type="component" value="Chromosome 10"/>
</dbReference>
<comment type="caution">
    <text evidence="1">Lacks conserved residue(s) required for the propagation of feature annotation.</text>
</comment>
<sequence length="312" mass="34545">MVRYRREKGVMAVISVTIYLVFLTTTTWALCQPNQYSTRLTSGKEICCFYCAAGEAVKQPCKSNNSNSICVTCPEGYYNREKTKSECSPCFYCNTKLGSIEKKACTKSAQAECICPNGSISKNERHTACECPKGKQIVKEECVQCPVGHFSDKENSICRPWTNCSARGDVVQVAGSSTSDVICSKTKIQPEPVTTKFSNLQTSRIFLNNLKTISANQHTVTREDKKNNDVYNNNNTGSGNLMTWGTLSLILVGVTLLSLSAGFIITMIIQMKPKKMNNILRSRKCRHPVQEQEKEQSSASESSLVKQCSESA</sequence>
<evidence type="ECO:0000256" key="2">
    <source>
        <dbReference type="SAM" id="MobiDB-lite"/>
    </source>
</evidence>
<keyword evidence="6" id="KW-1185">Reference proteome</keyword>
<keyword evidence="1" id="KW-1015">Disulfide bond</keyword>
<dbReference type="GO" id="GO:0006954">
    <property type="term" value="P:inflammatory response"/>
    <property type="evidence" value="ECO:0007669"/>
    <property type="project" value="InterPro"/>
</dbReference>
<feature type="domain" description="TNFR-Cys" evidence="4">
    <location>
        <begin position="30"/>
        <end position="70"/>
    </location>
</feature>
<dbReference type="PANTHER" id="PTHR47881:SF1">
    <property type="entry name" value="TUMOR NECROSIS FACTOR RECEPTOR SUPERFAMILY MEMBER 4"/>
    <property type="match status" value="1"/>
</dbReference>
<dbReference type="EMBL" id="OW240921">
    <property type="protein sequence ID" value="CAH2319887.1"/>
    <property type="molecule type" value="Genomic_DNA"/>
</dbReference>
<evidence type="ECO:0000313" key="5">
    <source>
        <dbReference type="EMBL" id="CAH2319887.1"/>
    </source>
</evidence>
<evidence type="ECO:0000256" key="3">
    <source>
        <dbReference type="SAM" id="Phobius"/>
    </source>
</evidence>
<keyword evidence="5" id="KW-0675">Receptor</keyword>
<name>A0AAD1WRB2_PELCU</name>
<dbReference type="SUPFAM" id="SSF57586">
    <property type="entry name" value="TNF receptor-like"/>
    <property type="match status" value="2"/>
</dbReference>
<feature type="disulfide bond" evidence="1">
    <location>
        <begin position="48"/>
        <end position="61"/>
    </location>
</feature>
<keyword evidence="3" id="KW-0472">Membrane</keyword>
<evidence type="ECO:0000256" key="1">
    <source>
        <dbReference type="PROSITE-ProRule" id="PRU00206"/>
    </source>
</evidence>
<feature type="domain" description="TNFR-Cys" evidence="4">
    <location>
        <begin position="72"/>
        <end position="113"/>
    </location>
</feature>
<feature type="repeat" description="TNFR-Cys" evidence="1">
    <location>
        <begin position="72"/>
        <end position="113"/>
    </location>
</feature>